<dbReference type="AlphaFoldDB" id="A0AAD8B2D0"/>
<keyword evidence="3" id="KW-1185">Reference proteome</keyword>
<dbReference type="Proteomes" id="UP001233172">
    <property type="component" value="Unassembled WGS sequence"/>
</dbReference>
<reference evidence="2" key="1">
    <citation type="journal article" date="2023" name="PLoS Negl. Trop. Dis.">
        <title>A genome sequence for Biomphalaria pfeifferi, the major vector snail for the human-infecting parasite Schistosoma mansoni.</title>
        <authorList>
            <person name="Bu L."/>
            <person name="Lu L."/>
            <person name="Laidemitt M.R."/>
            <person name="Zhang S.M."/>
            <person name="Mutuku M."/>
            <person name="Mkoji G."/>
            <person name="Steinauer M."/>
            <person name="Loker E.S."/>
        </authorList>
    </citation>
    <scope>NUCLEOTIDE SEQUENCE</scope>
    <source>
        <strain evidence="2">KasaAsao</strain>
    </source>
</reference>
<dbReference type="EMBL" id="JASAOG010000160">
    <property type="protein sequence ID" value="KAK0046795.1"/>
    <property type="molecule type" value="Genomic_DNA"/>
</dbReference>
<evidence type="ECO:0000256" key="1">
    <source>
        <dbReference type="SAM" id="Coils"/>
    </source>
</evidence>
<feature type="coiled-coil region" evidence="1">
    <location>
        <begin position="54"/>
        <end position="103"/>
    </location>
</feature>
<keyword evidence="1" id="KW-0175">Coiled coil</keyword>
<gene>
    <name evidence="2" type="ORF">Bpfe_023819</name>
</gene>
<organism evidence="2 3">
    <name type="scientific">Biomphalaria pfeifferi</name>
    <name type="common">Bloodfluke planorb</name>
    <name type="synonym">Freshwater snail</name>
    <dbReference type="NCBI Taxonomy" id="112525"/>
    <lineage>
        <taxon>Eukaryota</taxon>
        <taxon>Metazoa</taxon>
        <taxon>Spiralia</taxon>
        <taxon>Lophotrochozoa</taxon>
        <taxon>Mollusca</taxon>
        <taxon>Gastropoda</taxon>
        <taxon>Heterobranchia</taxon>
        <taxon>Euthyneura</taxon>
        <taxon>Panpulmonata</taxon>
        <taxon>Hygrophila</taxon>
        <taxon>Lymnaeoidea</taxon>
        <taxon>Planorbidae</taxon>
        <taxon>Biomphalaria</taxon>
    </lineage>
</organism>
<reference evidence="2" key="2">
    <citation type="submission" date="2023-04" db="EMBL/GenBank/DDBJ databases">
        <authorList>
            <person name="Bu L."/>
            <person name="Lu L."/>
            <person name="Laidemitt M.R."/>
            <person name="Zhang S.M."/>
            <person name="Mutuku M."/>
            <person name="Mkoji G."/>
            <person name="Steinauer M."/>
            <person name="Loker E.S."/>
        </authorList>
    </citation>
    <scope>NUCLEOTIDE SEQUENCE</scope>
    <source>
        <strain evidence="2">KasaAsao</strain>
        <tissue evidence="2">Whole Snail</tissue>
    </source>
</reference>
<evidence type="ECO:0000313" key="3">
    <source>
        <dbReference type="Proteomes" id="UP001233172"/>
    </source>
</evidence>
<protein>
    <submittedName>
        <fullName evidence="2">PHLOEM PROTEIN 2-LIKE A3</fullName>
    </submittedName>
</protein>
<comment type="caution">
    <text evidence="2">The sequence shown here is derived from an EMBL/GenBank/DDBJ whole genome shotgun (WGS) entry which is preliminary data.</text>
</comment>
<evidence type="ECO:0000313" key="2">
    <source>
        <dbReference type="EMBL" id="KAK0046795.1"/>
    </source>
</evidence>
<name>A0AAD8B2D0_BIOPF</name>
<accession>A0AAD8B2D0</accession>
<sequence length="171" mass="20510">MYDSVRHKDSKTGVFGDLLIHIETLKSSIRDDIKICRRLSKVEIEMRTKHDDHLETLNLKLQDEKLNFDRLSQERKKSELYKIQKLEEEIRKLKREKDESEMNQLDHSLELISNTIHEIDEQYTQVKDKHRKSVLSSMFHKIAKTFMKKSKGIDLPPEQDDLEIDIKHFMY</sequence>
<proteinExistence type="predicted"/>